<accession>A0A1X7NTS9</accession>
<gene>
    <name evidence="2" type="ORF">SAMN02982922_2395</name>
</gene>
<feature type="domain" description="Aminoglycoside phosphotransferase" evidence="1">
    <location>
        <begin position="228"/>
        <end position="293"/>
    </location>
</feature>
<sequence length="362" mass="39916">MAEPAPNGMMYGVFRARSNDRYWLAPLSPRGATRAGLEMFQPVTSVATLAKQAALLSIGLRVDSFWARQRIRLSGLPRLNVIFCKPVAAVAYFTGTEGPHRKTAIQFMTHAGDILGYGKLTRSDEVAHYLVAEASTLDRVAQMRLKSAGIPRKLGQGVLGGATWIVTDSRRGRATRVDCSLGAAHVDFLRELAVGTGRSGSTEIVAALLDRASAQADATWSRRFLRGSALARAWRDGIETCFAHGDFTPWNCFIDAEGLYVFDWEYACEGYPVGFDLVRFLLAHPAQVEPREENEAVLAQLVGVHFAGDMARAERHYLLSLLVHAAFYQERQLRVGAPSDRWSDADRYARLVDAATLAEVRQ</sequence>
<dbReference type="Proteomes" id="UP000193083">
    <property type="component" value="Unassembled WGS sequence"/>
</dbReference>
<proteinExistence type="predicted"/>
<dbReference type="AlphaFoldDB" id="A0A1X7NTS9"/>
<evidence type="ECO:0000313" key="2">
    <source>
        <dbReference type="EMBL" id="SMH40666.1"/>
    </source>
</evidence>
<organism evidence="2 3">
    <name type="scientific">Mesorhizobium australicum</name>
    <dbReference type="NCBI Taxonomy" id="536018"/>
    <lineage>
        <taxon>Bacteria</taxon>
        <taxon>Pseudomonadati</taxon>
        <taxon>Pseudomonadota</taxon>
        <taxon>Alphaproteobacteria</taxon>
        <taxon>Hyphomicrobiales</taxon>
        <taxon>Phyllobacteriaceae</taxon>
        <taxon>Mesorhizobium</taxon>
    </lineage>
</organism>
<evidence type="ECO:0000259" key="1">
    <source>
        <dbReference type="Pfam" id="PF01636"/>
    </source>
</evidence>
<keyword evidence="3" id="KW-1185">Reference proteome</keyword>
<dbReference type="InterPro" id="IPR011009">
    <property type="entry name" value="Kinase-like_dom_sf"/>
</dbReference>
<dbReference type="SUPFAM" id="SSF56112">
    <property type="entry name" value="Protein kinase-like (PK-like)"/>
    <property type="match status" value="1"/>
</dbReference>
<evidence type="ECO:0000313" key="3">
    <source>
        <dbReference type="Proteomes" id="UP000193083"/>
    </source>
</evidence>
<dbReference type="EMBL" id="FXBL01000004">
    <property type="protein sequence ID" value="SMH40666.1"/>
    <property type="molecule type" value="Genomic_DNA"/>
</dbReference>
<dbReference type="RefSeq" id="WP_176247493.1">
    <property type="nucleotide sequence ID" value="NZ_FXBL01000004.1"/>
</dbReference>
<reference evidence="2 3" key="1">
    <citation type="submission" date="2017-04" db="EMBL/GenBank/DDBJ databases">
        <authorList>
            <person name="Afonso C.L."/>
            <person name="Miller P.J."/>
            <person name="Scott M.A."/>
            <person name="Spackman E."/>
            <person name="Goraichik I."/>
            <person name="Dimitrov K.M."/>
            <person name="Suarez D.L."/>
            <person name="Swayne D.E."/>
        </authorList>
    </citation>
    <scope>NUCLEOTIDE SEQUENCE [LARGE SCALE GENOMIC DNA]</scope>
    <source>
        <strain evidence="2 3">B5P</strain>
    </source>
</reference>
<dbReference type="GO" id="GO:0016740">
    <property type="term" value="F:transferase activity"/>
    <property type="evidence" value="ECO:0007669"/>
    <property type="project" value="UniProtKB-KW"/>
</dbReference>
<dbReference type="Gene3D" id="3.90.1200.10">
    <property type="match status" value="1"/>
</dbReference>
<dbReference type="Pfam" id="PF01636">
    <property type="entry name" value="APH"/>
    <property type="match status" value="1"/>
</dbReference>
<name>A0A1X7NTS9_9HYPH</name>
<protein>
    <submittedName>
        <fullName evidence="2">Phosphotransferase enzyme family protein</fullName>
    </submittedName>
</protein>
<dbReference type="InterPro" id="IPR002575">
    <property type="entry name" value="Aminoglycoside_PTrfase"/>
</dbReference>
<keyword evidence="2" id="KW-0808">Transferase</keyword>